<keyword evidence="4" id="KW-1185">Reference proteome</keyword>
<evidence type="ECO:0000259" key="2">
    <source>
        <dbReference type="Pfam" id="PF13116"/>
    </source>
</evidence>
<keyword evidence="1" id="KW-0472">Membrane</keyword>
<name>A0A7W6DS63_9RHOB</name>
<evidence type="ECO:0000313" key="4">
    <source>
        <dbReference type="Proteomes" id="UP000541426"/>
    </source>
</evidence>
<dbReference type="InterPro" id="IPR025263">
    <property type="entry name" value="YhdP_central"/>
</dbReference>
<organism evidence="3 4">
    <name type="scientific">Sagittula marina</name>
    <dbReference type="NCBI Taxonomy" id="943940"/>
    <lineage>
        <taxon>Bacteria</taxon>
        <taxon>Pseudomonadati</taxon>
        <taxon>Pseudomonadota</taxon>
        <taxon>Alphaproteobacteria</taxon>
        <taxon>Rhodobacterales</taxon>
        <taxon>Roseobacteraceae</taxon>
        <taxon>Sagittula</taxon>
    </lineage>
</organism>
<feature type="transmembrane region" description="Helical" evidence="1">
    <location>
        <begin position="18"/>
        <end position="41"/>
    </location>
</feature>
<dbReference type="AlphaFoldDB" id="A0A7W6DS63"/>
<protein>
    <recommendedName>
        <fullName evidence="2">YhdP central domain-containing protein</fullName>
    </recommendedName>
</protein>
<dbReference type="Pfam" id="PF13116">
    <property type="entry name" value="YhdP"/>
    <property type="match status" value="1"/>
</dbReference>
<gene>
    <name evidence="3" type="ORF">GGQ68_003084</name>
</gene>
<dbReference type="RefSeq" id="WP_343055949.1">
    <property type="nucleotide sequence ID" value="NZ_BAABBZ010000006.1"/>
</dbReference>
<feature type="domain" description="YhdP central" evidence="2">
    <location>
        <begin position="336"/>
        <end position="828"/>
    </location>
</feature>
<proteinExistence type="predicted"/>
<accession>A0A7W6DS63</accession>
<keyword evidence="1" id="KW-0812">Transmembrane</keyword>
<keyword evidence="1" id="KW-1133">Transmembrane helix</keyword>
<evidence type="ECO:0000313" key="3">
    <source>
        <dbReference type="EMBL" id="MBB3986741.1"/>
    </source>
</evidence>
<dbReference type="EMBL" id="JACIEJ010000007">
    <property type="protein sequence ID" value="MBB3986741.1"/>
    <property type="molecule type" value="Genomic_DNA"/>
</dbReference>
<dbReference type="Proteomes" id="UP000541426">
    <property type="component" value="Unassembled WGS sequence"/>
</dbReference>
<evidence type="ECO:0000256" key="1">
    <source>
        <dbReference type="SAM" id="Phobius"/>
    </source>
</evidence>
<sequence>MSDDTLTEKPQKRRGRRALLWGLGVLVAMAGILVAGGWYMIGREVAAPPWLREKIEQRIAQSTPGIDIDFGRMSLRVESDGLARVILWDVALRNDLGVLVAEVNDVEAAIAPVSLLNRQWQLREARISGAFVTLQRDETGRIGLALGDAFAAGTQVPDIGQIIAQIDRMAEDPRLAQLDLFQADALTLRYEDLRAGRGWTADGGRLRVTRERQALRIAGDVALLSGGAGVATVELAASSKIGETAVDFGMTLDGLASNDIATQSPALAWLDALDAPISGSLRSSLGSDGALGEMRATLEIGAGVLQPRQETTPLKFDEARTAFVYDPHAGLLRFDEIRVRSNLLQVEASGVTQLEGLEQGWLSGMTGQFTFGDIAVAKGPMMERPIALSGAEVAFRLGLKPFRVDLGSLRITDPQFPVTATGWIEAAPEGWAASVDTQVARTTPQQVRDFWPAKLNPRPRKWVMENLLDGEVRDATFALRLEPGMPKPDTFLDLSFIDGRVTYAPGLPEVSGGAGRLTIYDGRLGLRLDRGHIDMGDAGEVALDGSVFVIPDLKQRPATGQLELMAEGPLEAVLTYVDNDKWRVLSKAGRTPQLATGRATVRGRVSIPLRKGLTFADTDLALTGQLSDLESDSIVPGRRLRGEALDVTLNNAALAVAGGVSFDGIPADGQWRQTFGGGGSTVTAKVTITPDSLATLGIRLPDGMLRGKGTGDLTLTLPPGGTPRFVVESDLAGLALAIPQIGWSMSSGTRGKFRVAGRLGTPVEIDEMTLTGGGLDADGRVVLNAAGAFDRLELTRLRVGKWLDVAGRLRARGRNAAPAVEITSGKVDLRDAPIGSGGAGGGGTTGGGAPITLALDSLRVTNTIELRAFRGNFDTTGGLSGNFSAQLGGEAPVGGEVVPQNGGSAFRIRGEDAGDILKAAGLLKTVQDGTFSLDLAPVRGQTGSFDGLLKVAGARLQKAPTIASLLDAISVVGILDQLNGPGIFFSDVEARFRLTPGQVILTQSSAVGPSMGISLDGYYNLTSGEMDMQGVLSPIYVVNAVGRLFSRKGEGLIGFNFTLGGTVADPSVSVNPLSALTPGMFRDIFRRPPPEL</sequence>
<reference evidence="3 4" key="1">
    <citation type="submission" date="2020-08" db="EMBL/GenBank/DDBJ databases">
        <title>Genomic Encyclopedia of Type Strains, Phase IV (KMG-IV): sequencing the most valuable type-strain genomes for metagenomic binning, comparative biology and taxonomic classification.</title>
        <authorList>
            <person name="Goeker M."/>
        </authorList>
    </citation>
    <scope>NUCLEOTIDE SEQUENCE [LARGE SCALE GENOMIC DNA]</scope>
    <source>
        <strain evidence="3 4">DSM 102235</strain>
    </source>
</reference>
<comment type="caution">
    <text evidence="3">The sequence shown here is derived from an EMBL/GenBank/DDBJ whole genome shotgun (WGS) entry which is preliminary data.</text>
</comment>